<dbReference type="InterPro" id="IPR005648">
    <property type="entry name" value="FlgD"/>
</dbReference>
<reference evidence="8 9" key="1">
    <citation type="submission" date="2019-06" db="EMBL/GenBank/DDBJ databases">
        <title>Genome analyses of bacteria isolated from kimchi.</title>
        <authorList>
            <person name="Lee S."/>
            <person name="Ahn S."/>
            <person name="Roh S."/>
        </authorList>
    </citation>
    <scope>NUCLEOTIDE SEQUENCE [LARGE SCALE GENOMIC DNA]</scope>
    <source>
        <strain evidence="8 9">CBA4606</strain>
    </source>
</reference>
<keyword evidence="8" id="KW-0282">Flagellum</keyword>
<dbReference type="KEGG" id="paur:FGL86_11825"/>
<dbReference type="Gene3D" id="2.30.30.910">
    <property type="match status" value="1"/>
</dbReference>
<dbReference type="Proteomes" id="UP000321272">
    <property type="component" value="Chromosome"/>
</dbReference>
<evidence type="ECO:0000256" key="4">
    <source>
        <dbReference type="ARBA" id="ARBA00024746"/>
    </source>
</evidence>
<name>A0A5B8SUH7_9GAMM</name>
<dbReference type="InterPro" id="IPR025963">
    <property type="entry name" value="FLgD_Tudor"/>
</dbReference>
<evidence type="ECO:0000256" key="2">
    <source>
        <dbReference type="ARBA" id="ARBA00016013"/>
    </source>
</evidence>
<dbReference type="Pfam" id="PF03963">
    <property type="entry name" value="FlgD"/>
    <property type="match status" value="1"/>
</dbReference>
<dbReference type="Pfam" id="PF13861">
    <property type="entry name" value="FLgD_tudor"/>
    <property type="match status" value="1"/>
</dbReference>
<dbReference type="EMBL" id="CP042382">
    <property type="protein sequence ID" value="QEA39687.1"/>
    <property type="molecule type" value="Genomic_DNA"/>
</dbReference>
<comment type="function">
    <text evidence="4 5">Required for flagellar hook formation. May act as a scaffolding protein.</text>
</comment>
<sequence length="232" mass="23764">MASAIDSSVLSGINAGLPSQQASRANQGVGDLGDSFMTLLVTQLQNQDPLNPMQNAEMTSQLAQINTVSGIEDLNATLEGINSQIDAGQALQAASLVGQGVLVPGDRLLASVTEGGDAVTTPFGVELDQPADSLRVTISDGAGQVVSQYQTDPVKAGVSSFQWDGQLASGKTAGQGAYRVKIEALVDDKIVPSQTLNYAQVGGVIPQEQGGALLDLGAVYGQVGLSAIKQIL</sequence>
<protein>
    <recommendedName>
        <fullName evidence="2 5">Basal-body rod modification protein FlgD</fullName>
    </recommendedName>
</protein>
<evidence type="ECO:0000313" key="9">
    <source>
        <dbReference type="Proteomes" id="UP000321272"/>
    </source>
</evidence>
<keyword evidence="3 5" id="KW-1005">Bacterial flagellum biogenesis</keyword>
<dbReference type="InterPro" id="IPR025965">
    <property type="entry name" value="FlgD/Vpr_Ig-like"/>
</dbReference>
<gene>
    <name evidence="8" type="ORF">FGL86_11825</name>
</gene>
<proteinExistence type="inferred from homology"/>
<comment type="similarity">
    <text evidence="1 5">Belongs to the FlgD family.</text>
</comment>
<dbReference type="RefSeq" id="WP_147184735.1">
    <property type="nucleotide sequence ID" value="NZ_CP042382.1"/>
</dbReference>
<evidence type="ECO:0000256" key="1">
    <source>
        <dbReference type="ARBA" id="ARBA00010577"/>
    </source>
</evidence>
<keyword evidence="8" id="KW-0969">Cilium</keyword>
<evidence type="ECO:0000259" key="6">
    <source>
        <dbReference type="Pfam" id="PF13860"/>
    </source>
</evidence>
<dbReference type="Pfam" id="PF13860">
    <property type="entry name" value="FlgD_ig"/>
    <property type="match status" value="1"/>
</dbReference>
<keyword evidence="8" id="KW-0966">Cell projection</keyword>
<dbReference type="AlphaFoldDB" id="A0A5B8SUH7"/>
<feature type="domain" description="FlgD/Vpr Ig-like" evidence="6">
    <location>
        <begin position="120"/>
        <end position="184"/>
    </location>
</feature>
<evidence type="ECO:0000259" key="7">
    <source>
        <dbReference type="Pfam" id="PF13861"/>
    </source>
</evidence>
<evidence type="ECO:0000313" key="8">
    <source>
        <dbReference type="EMBL" id="QEA39687.1"/>
    </source>
</evidence>
<dbReference type="GO" id="GO:0044781">
    <property type="term" value="P:bacterial-type flagellum organization"/>
    <property type="evidence" value="ECO:0007669"/>
    <property type="project" value="UniProtKB-UniRule"/>
</dbReference>
<evidence type="ECO:0000256" key="5">
    <source>
        <dbReference type="RuleBase" id="RU362076"/>
    </source>
</evidence>
<organism evidence="8 9">
    <name type="scientific">Pistricoccus aurantiacus</name>
    <dbReference type="NCBI Taxonomy" id="1883414"/>
    <lineage>
        <taxon>Bacteria</taxon>
        <taxon>Pseudomonadati</taxon>
        <taxon>Pseudomonadota</taxon>
        <taxon>Gammaproteobacteria</taxon>
        <taxon>Oceanospirillales</taxon>
        <taxon>Halomonadaceae</taxon>
        <taxon>Pistricoccus</taxon>
    </lineage>
</organism>
<evidence type="ECO:0000256" key="3">
    <source>
        <dbReference type="ARBA" id="ARBA00022795"/>
    </source>
</evidence>
<dbReference type="OrthoDB" id="9785233at2"/>
<accession>A0A5B8SUH7</accession>
<dbReference type="Gene3D" id="2.60.40.4070">
    <property type="match status" value="1"/>
</dbReference>
<feature type="domain" description="FlgD Tudor-like" evidence="7">
    <location>
        <begin position="89"/>
        <end position="229"/>
    </location>
</feature>
<keyword evidence="9" id="KW-1185">Reference proteome</keyword>